<comment type="caution">
    <text evidence="2">The sequence shown here is derived from an EMBL/GenBank/DDBJ whole genome shotgun (WGS) entry which is preliminary data.</text>
</comment>
<evidence type="ECO:0000313" key="3">
    <source>
        <dbReference type="Proteomes" id="UP001418222"/>
    </source>
</evidence>
<protein>
    <submittedName>
        <fullName evidence="2">Uncharacterized protein</fullName>
    </submittedName>
</protein>
<organism evidence="2 3">
    <name type="scientific">Platanthera zijinensis</name>
    <dbReference type="NCBI Taxonomy" id="2320716"/>
    <lineage>
        <taxon>Eukaryota</taxon>
        <taxon>Viridiplantae</taxon>
        <taxon>Streptophyta</taxon>
        <taxon>Embryophyta</taxon>
        <taxon>Tracheophyta</taxon>
        <taxon>Spermatophyta</taxon>
        <taxon>Magnoliopsida</taxon>
        <taxon>Liliopsida</taxon>
        <taxon>Asparagales</taxon>
        <taxon>Orchidaceae</taxon>
        <taxon>Orchidoideae</taxon>
        <taxon>Orchideae</taxon>
        <taxon>Orchidinae</taxon>
        <taxon>Platanthera</taxon>
    </lineage>
</organism>
<dbReference type="EMBL" id="JBBWWQ010000004">
    <property type="protein sequence ID" value="KAK8948489.1"/>
    <property type="molecule type" value="Genomic_DNA"/>
</dbReference>
<sequence>MIVVGNSEEEVVRLKAELAIRFEMKDHGELHHFLGLEYEKHESEELGHEHKRSIEEGENINVGVDSKVEEDEAEDEAEEAEEKEKPHLFGRN</sequence>
<dbReference type="Proteomes" id="UP001418222">
    <property type="component" value="Unassembled WGS sequence"/>
</dbReference>
<feature type="region of interest" description="Disordered" evidence="1">
    <location>
        <begin position="45"/>
        <end position="92"/>
    </location>
</feature>
<evidence type="ECO:0000256" key="1">
    <source>
        <dbReference type="SAM" id="MobiDB-lite"/>
    </source>
</evidence>
<keyword evidence="3" id="KW-1185">Reference proteome</keyword>
<dbReference type="AlphaFoldDB" id="A0AAP0BRU6"/>
<feature type="compositionally biased region" description="Basic and acidic residues" evidence="1">
    <location>
        <begin position="45"/>
        <end position="55"/>
    </location>
</feature>
<feature type="compositionally biased region" description="Acidic residues" evidence="1">
    <location>
        <begin position="68"/>
        <end position="81"/>
    </location>
</feature>
<accession>A0AAP0BRU6</accession>
<name>A0AAP0BRU6_9ASPA</name>
<proteinExistence type="predicted"/>
<reference evidence="2 3" key="1">
    <citation type="journal article" date="2022" name="Nat. Plants">
        <title>Genomes of leafy and leafless Platanthera orchids illuminate the evolution of mycoheterotrophy.</title>
        <authorList>
            <person name="Li M.H."/>
            <person name="Liu K.W."/>
            <person name="Li Z."/>
            <person name="Lu H.C."/>
            <person name="Ye Q.L."/>
            <person name="Zhang D."/>
            <person name="Wang J.Y."/>
            <person name="Li Y.F."/>
            <person name="Zhong Z.M."/>
            <person name="Liu X."/>
            <person name="Yu X."/>
            <person name="Liu D.K."/>
            <person name="Tu X.D."/>
            <person name="Liu B."/>
            <person name="Hao Y."/>
            <person name="Liao X.Y."/>
            <person name="Jiang Y.T."/>
            <person name="Sun W.H."/>
            <person name="Chen J."/>
            <person name="Chen Y.Q."/>
            <person name="Ai Y."/>
            <person name="Zhai J.W."/>
            <person name="Wu S.S."/>
            <person name="Zhou Z."/>
            <person name="Hsiao Y.Y."/>
            <person name="Wu W.L."/>
            <person name="Chen Y.Y."/>
            <person name="Lin Y.F."/>
            <person name="Hsu J.L."/>
            <person name="Li C.Y."/>
            <person name="Wang Z.W."/>
            <person name="Zhao X."/>
            <person name="Zhong W.Y."/>
            <person name="Ma X.K."/>
            <person name="Ma L."/>
            <person name="Huang J."/>
            <person name="Chen G.Z."/>
            <person name="Huang M.Z."/>
            <person name="Huang L."/>
            <person name="Peng D.H."/>
            <person name="Luo Y.B."/>
            <person name="Zou S.Q."/>
            <person name="Chen S.P."/>
            <person name="Lan S."/>
            <person name="Tsai W.C."/>
            <person name="Van de Peer Y."/>
            <person name="Liu Z.J."/>
        </authorList>
    </citation>
    <scope>NUCLEOTIDE SEQUENCE [LARGE SCALE GENOMIC DNA]</scope>
    <source>
        <strain evidence="2">Lor287</strain>
    </source>
</reference>
<feature type="compositionally biased region" description="Basic and acidic residues" evidence="1">
    <location>
        <begin position="82"/>
        <end position="92"/>
    </location>
</feature>
<gene>
    <name evidence="2" type="ORF">KSP39_PZI006259</name>
</gene>
<evidence type="ECO:0000313" key="2">
    <source>
        <dbReference type="EMBL" id="KAK8948489.1"/>
    </source>
</evidence>